<dbReference type="InterPro" id="IPR001138">
    <property type="entry name" value="Zn2Cys6_DnaBD"/>
</dbReference>
<name>A0A9N9YJQ1_9HYPO</name>
<keyword evidence="8" id="KW-0812">Transmembrane</keyword>
<dbReference type="PANTHER" id="PTHR47782">
    <property type="entry name" value="ZN(II)2CYS6 TRANSCRIPTION FACTOR (EUROFUNG)-RELATED"/>
    <property type="match status" value="1"/>
</dbReference>
<dbReference type="AlphaFoldDB" id="A0A9N9YJQ1"/>
<evidence type="ECO:0000256" key="1">
    <source>
        <dbReference type="ARBA" id="ARBA00004123"/>
    </source>
</evidence>
<dbReference type="PANTHER" id="PTHR47782:SF12">
    <property type="entry name" value="ZN(II)2CYS6 TRANSCRIPTION FACTOR (EUROFUNG)"/>
    <property type="match status" value="1"/>
</dbReference>
<proteinExistence type="predicted"/>
<keyword evidence="7" id="KW-0539">Nucleus</keyword>
<evidence type="ECO:0000256" key="3">
    <source>
        <dbReference type="ARBA" id="ARBA00022833"/>
    </source>
</evidence>
<feature type="transmembrane region" description="Helical" evidence="8">
    <location>
        <begin position="569"/>
        <end position="586"/>
    </location>
</feature>
<keyword evidence="4" id="KW-0805">Transcription regulation</keyword>
<evidence type="ECO:0000256" key="6">
    <source>
        <dbReference type="ARBA" id="ARBA00023163"/>
    </source>
</evidence>
<keyword evidence="8" id="KW-1133">Transmembrane helix</keyword>
<keyword evidence="11" id="KW-1185">Reference proteome</keyword>
<dbReference type="CDD" id="cd14653">
    <property type="entry name" value="ZIP_Gal4p-like"/>
    <property type="match status" value="1"/>
</dbReference>
<keyword evidence="6" id="KW-0804">Transcription</keyword>
<dbReference type="InterPro" id="IPR036864">
    <property type="entry name" value="Zn2-C6_fun-type_DNA-bd_sf"/>
</dbReference>
<evidence type="ECO:0000313" key="11">
    <source>
        <dbReference type="Proteomes" id="UP000696573"/>
    </source>
</evidence>
<dbReference type="EMBL" id="CABFNQ020000653">
    <property type="protein sequence ID" value="CAH0021249.1"/>
    <property type="molecule type" value="Genomic_DNA"/>
</dbReference>
<dbReference type="InterPro" id="IPR052202">
    <property type="entry name" value="Yeast_MetPath_Reg"/>
</dbReference>
<evidence type="ECO:0000259" key="9">
    <source>
        <dbReference type="SMART" id="SM00906"/>
    </source>
</evidence>
<dbReference type="GO" id="GO:0045944">
    <property type="term" value="P:positive regulation of transcription by RNA polymerase II"/>
    <property type="evidence" value="ECO:0007669"/>
    <property type="project" value="TreeGrafter"/>
</dbReference>
<comment type="caution">
    <text evidence="10">The sequence shown here is derived from an EMBL/GenBank/DDBJ whole genome shotgun (WGS) entry which is preliminary data.</text>
</comment>
<evidence type="ECO:0000256" key="8">
    <source>
        <dbReference type="SAM" id="Phobius"/>
    </source>
</evidence>
<dbReference type="GO" id="GO:0008270">
    <property type="term" value="F:zinc ion binding"/>
    <property type="evidence" value="ECO:0007669"/>
    <property type="project" value="InterPro"/>
</dbReference>
<evidence type="ECO:0000256" key="7">
    <source>
        <dbReference type="ARBA" id="ARBA00023242"/>
    </source>
</evidence>
<gene>
    <name evidence="10" type="ORF">CRHIZ90672A_00011088</name>
</gene>
<keyword evidence="3" id="KW-0862">Zinc</keyword>
<dbReference type="GO" id="GO:0000981">
    <property type="term" value="F:DNA-binding transcription factor activity, RNA polymerase II-specific"/>
    <property type="evidence" value="ECO:0007669"/>
    <property type="project" value="InterPro"/>
</dbReference>
<keyword evidence="2" id="KW-0479">Metal-binding</keyword>
<sequence length="700" mass="78156">MRFGFITDVPTKYYYSFINPDAISQQCDGQSPQCRNCVKAGRDCLVEDPGTGLQRPRDHIRTLEARIAYLETLVQDQTPEAANRHVFSTSGPREGQAGPYAYHRADAGSDTLSSEVAVLCLSAAGREPHYFGPSSAVSFSRIASAVMGLPNKKSMRATSDHGGSDKAREGRRRTVPVIDFPSASRMEKLSEAYFANIHPQYPFLHRPTARMMEKECMEASQTGDVSTARDTSLFFVLMIYAIGSLTLGRDEVDAAEGYYAMALDRIGQLLELNNLQSIQALLCCAVYSIRSPVGVSLWKISSMAIRHCVELGYHRSSERFYSSANTLTKEMSRRCFWVSYDIDRVASFILGLPVGIADTAIDAELPSDINDEDITINGFQCPPRTDPTEPATTMTSMLHATKLRQIWSKFSDNIYFNSVHSAQTLGMVHGTSVESLRQELEQWYAMTPVQHPSRPSQPLSVFVSKDWFQLAYDYSILLLYRHCITSSGNTLGDYQPMASESVSGARDRAFEICAEKARDICLIYRRVYQINGSAVQFTWGSLHILFLGGLTYLYCLWRSPYVRQQMRPINVMNTCMACTTVLIIIAERWPQTAAYRDIWESLSERTIKMICDGTEKDVPNVGLSAGFDGSLDPSKNSDMGSLDPADASWTTLQGLDTFVPLEDWIINLEYTAIPGDPQWLAQELLQGLRGQDPMLGPLQE</sequence>
<dbReference type="CDD" id="cd12148">
    <property type="entry name" value="fungal_TF_MHR"/>
    <property type="match status" value="1"/>
</dbReference>
<reference evidence="10" key="1">
    <citation type="submission" date="2021-10" db="EMBL/GenBank/DDBJ databases">
        <authorList>
            <person name="Piombo E."/>
        </authorList>
    </citation>
    <scope>NUCLEOTIDE SEQUENCE</scope>
</reference>
<keyword evidence="5" id="KW-0238">DNA-binding</keyword>
<protein>
    <recommendedName>
        <fullName evidence="9">Xylanolytic transcriptional activator regulatory domain-containing protein</fullName>
    </recommendedName>
</protein>
<evidence type="ECO:0000256" key="5">
    <source>
        <dbReference type="ARBA" id="ARBA00023125"/>
    </source>
</evidence>
<organism evidence="10 11">
    <name type="scientific">Clonostachys rhizophaga</name>
    <dbReference type="NCBI Taxonomy" id="160324"/>
    <lineage>
        <taxon>Eukaryota</taxon>
        <taxon>Fungi</taxon>
        <taxon>Dikarya</taxon>
        <taxon>Ascomycota</taxon>
        <taxon>Pezizomycotina</taxon>
        <taxon>Sordariomycetes</taxon>
        <taxon>Hypocreomycetidae</taxon>
        <taxon>Hypocreales</taxon>
        <taxon>Bionectriaceae</taxon>
        <taxon>Clonostachys</taxon>
    </lineage>
</organism>
<comment type="subcellular location">
    <subcellularLocation>
        <location evidence="1">Nucleus</location>
    </subcellularLocation>
</comment>
<accession>A0A9N9YJQ1</accession>
<dbReference type="GO" id="GO:0005634">
    <property type="term" value="C:nucleus"/>
    <property type="evidence" value="ECO:0007669"/>
    <property type="project" value="UniProtKB-SubCell"/>
</dbReference>
<feature type="transmembrane region" description="Helical" evidence="8">
    <location>
        <begin position="537"/>
        <end position="557"/>
    </location>
</feature>
<feature type="domain" description="Xylanolytic transcriptional activator regulatory" evidence="9">
    <location>
        <begin position="297"/>
        <end position="372"/>
    </location>
</feature>
<keyword evidence="8" id="KW-0472">Membrane</keyword>
<dbReference type="GO" id="GO:0043565">
    <property type="term" value="F:sequence-specific DNA binding"/>
    <property type="evidence" value="ECO:0007669"/>
    <property type="project" value="TreeGrafter"/>
</dbReference>
<dbReference type="Gene3D" id="4.10.240.10">
    <property type="entry name" value="Zn(2)-C6 fungal-type DNA-binding domain"/>
    <property type="match status" value="1"/>
</dbReference>
<dbReference type="SMART" id="SM00906">
    <property type="entry name" value="Fungal_trans"/>
    <property type="match status" value="1"/>
</dbReference>
<dbReference type="Pfam" id="PF04082">
    <property type="entry name" value="Fungal_trans"/>
    <property type="match status" value="1"/>
</dbReference>
<dbReference type="OrthoDB" id="189997at2759"/>
<dbReference type="InterPro" id="IPR007219">
    <property type="entry name" value="XnlR_reg_dom"/>
</dbReference>
<evidence type="ECO:0000256" key="4">
    <source>
        <dbReference type="ARBA" id="ARBA00023015"/>
    </source>
</evidence>
<dbReference type="CDD" id="cd00067">
    <property type="entry name" value="GAL4"/>
    <property type="match status" value="1"/>
</dbReference>
<dbReference type="GO" id="GO:0006351">
    <property type="term" value="P:DNA-templated transcription"/>
    <property type="evidence" value="ECO:0007669"/>
    <property type="project" value="InterPro"/>
</dbReference>
<evidence type="ECO:0000256" key="2">
    <source>
        <dbReference type="ARBA" id="ARBA00022723"/>
    </source>
</evidence>
<dbReference type="Proteomes" id="UP000696573">
    <property type="component" value="Unassembled WGS sequence"/>
</dbReference>
<evidence type="ECO:0000313" key="10">
    <source>
        <dbReference type="EMBL" id="CAH0021249.1"/>
    </source>
</evidence>